<evidence type="ECO:0000256" key="3">
    <source>
        <dbReference type="PIRSR" id="PIRSR004848-1"/>
    </source>
</evidence>
<dbReference type="OrthoDB" id="9804072at2"/>
<dbReference type="CDD" id="cd00635">
    <property type="entry name" value="PLPDE_III_YBL036c_like"/>
    <property type="match status" value="1"/>
</dbReference>
<evidence type="ECO:0000313" key="7">
    <source>
        <dbReference type="Proteomes" id="UP000182152"/>
    </source>
</evidence>
<dbReference type="NCBIfam" id="TIGR00044">
    <property type="entry name" value="YggS family pyridoxal phosphate-dependent enzyme"/>
    <property type="match status" value="1"/>
</dbReference>
<comment type="function">
    <text evidence="2">Pyridoxal 5'-phosphate (PLP)-binding protein, which is involved in PLP homeostasis.</text>
</comment>
<reference evidence="6 7" key="1">
    <citation type="submission" date="2014-12" db="EMBL/GenBank/DDBJ databases">
        <title>Draft genome sequences of 29 type strains of Enterococci.</title>
        <authorList>
            <person name="Zhong Z."/>
            <person name="Sun Z."/>
            <person name="Liu W."/>
            <person name="Zhang W."/>
            <person name="Zhang H."/>
        </authorList>
    </citation>
    <scope>NUCLEOTIDE SEQUENCE [LARGE SCALE GENOMIC DNA]</scope>
    <source>
        <strain evidence="6 7">DSM 15687</strain>
    </source>
</reference>
<dbReference type="InterPro" id="IPR001608">
    <property type="entry name" value="Ala_racemase_N"/>
</dbReference>
<dbReference type="RefSeq" id="WP_071855925.1">
    <property type="nucleotide sequence ID" value="NZ_JXLB01000018.1"/>
</dbReference>
<dbReference type="HAMAP" id="MF_02087">
    <property type="entry name" value="PLP_homeostasis"/>
    <property type="match status" value="1"/>
</dbReference>
<comment type="cofactor">
    <cofactor evidence="3">
        <name>pyridoxal 5'-phosphate</name>
        <dbReference type="ChEBI" id="CHEBI:597326"/>
    </cofactor>
</comment>
<evidence type="ECO:0000313" key="6">
    <source>
        <dbReference type="EMBL" id="OJG79606.1"/>
    </source>
</evidence>
<feature type="domain" description="Alanine racemase N-terminal" evidence="5">
    <location>
        <begin position="26"/>
        <end position="224"/>
    </location>
</feature>
<dbReference type="Proteomes" id="UP000182152">
    <property type="component" value="Unassembled WGS sequence"/>
</dbReference>
<dbReference type="STRING" id="150033.RV14_GL000787"/>
<comment type="similarity">
    <text evidence="2 4">Belongs to the pyridoxal phosphate-binding protein YggS/PROSC family.</text>
</comment>
<dbReference type="PIRSF" id="PIRSF004848">
    <property type="entry name" value="YBL036c_PLPDEIII"/>
    <property type="match status" value="1"/>
</dbReference>
<organism evidence="6 7">
    <name type="scientific">Enterococcus ratti</name>
    <dbReference type="NCBI Taxonomy" id="150033"/>
    <lineage>
        <taxon>Bacteria</taxon>
        <taxon>Bacillati</taxon>
        <taxon>Bacillota</taxon>
        <taxon>Bacilli</taxon>
        <taxon>Lactobacillales</taxon>
        <taxon>Enterococcaceae</taxon>
        <taxon>Enterococcus</taxon>
    </lineage>
</organism>
<dbReference type="FunFam" id="3.20.20.10:FF:000011">
    <property type="entry name" value="Pyridoxal phosphate homeostasis protein"/>
    <property type="match status" value="1"/>
</dbReference>
<keyword evidence="7" id="KW-1185">Reference proteome</keyword>
<evidence type="ECO:0000256" key="1">
    <source>
        <dbReference type="ARBA" id="ARBA00022898"/>
    </source>
</evidence>
<proteinExistence type="inferred from homology"/>
<dbReference type="SUPFAM" id="SSF51419">
    <property type="entry name" value="PLP-binding barrel"/>
    <property type="match status" value="1"/>
</dbReference>
<dbReference type="EMBL" id="JXLB01000018">
    <property type="protein sequence ID" value="OJG79606.1"/>
    <property type="molecule type" value="Genomic_DNA"/>
</dbReference>
<feature type="modified residue" description="N6-(pyridoxal phosphate)lysine" evidence="2 3">
    <location>
        <position position="34"/>
    </location>
</feature>
<dbReference type="PANTHER" id="PTHR10146">
    <property type="entry name" value="PROLINE SYNTHETASE CO-TRANSCRIBED BACTERIAL HOMOLOG PROTEIN"/>
    <property type="match status" value="1"/>
</dbReference>
<accession>A0A1L8WF10</accession>
<keyword evidence="1 2" id="KW-0663">Pyridoxal phosphate</keyword>
<evidence type="ECO:0000256" key="2">
    <source>
        <dbReference type="HAMAP-Rule" id="MF_02087"/>
    </source>
</evidence>
<sequence length="228" mass="25729">MIADNLLKIQQDIQDSCALVHRNPKEVTLVAVTKSVDSATTEKLIECGIKNCAENRVDKLLQKKQDLLKYPDVKWHLIGNLQRRKVKLIVNEIDCFHALDSLKLAEEIQKRVEKPLACFIEVNVSGEESKHGISPEELLSFVESLAALSKIKVVGLMTMAPKDASVKQIRKVFRTLKELRDLVQTKEFTYAPCTELSMGMSQDFQLAVEEGATFIRVGTALFKDEEEQ</sequence>
<name>A0A1L8WF10_9ENTE</name>
<dbReference type="AlphaFoldDB" id="A0A1L8WF10"/>
<gene>
    <name evidence="6" type="ORF">RV14_GL000787</name>
</gene>
<dbReference type="InterPro" id="IPR011078">
    <property type="entry name" value="PyrdxlP_homeostasis"/>
</dbReference>
<dbReference type="InterPro" id="IPR029066">
    <property type="entry name" value="PLP-binding_barrel"/>
</dbReference>
<comment type="caution">
    <text evidence="6">The sequence shown here is derived from an EMBL/GenBank/DDBJ whole genome shotgun (WGS) entry which is preliminary data.</text>
</comment>
<evidence type="ECO:0000256" key="4">
    <source>
        <dbReference type="RuleBase" id="RU004514"/>
    </source>
</evidence>
<dbReference type="Pfam" id="PF01168">
    <property type="entry name" value="Ala_racemase_N"/>
    <property type="match status" value="1"/>
</dbReference>
<evidence type="ECO:0000259" key="5">
    <source>
        <dbReference type="Pfam" id="PF01168"/>
    </source>
</evidence>
<dbReference type="GO" id="GO:0030170">
    <property type="term" value="F:pyridoxal phosphate binding"/>
    <property type="evidence" value="ECO:0007669"/>
    <property type="project" value="UniProtKB-UniRule"/>
</dbReference>
<protein>
    <recommendedName>
        <fullName evidence="2">Pyridoxal phosphate homeostasis protein</fullName>
        <shortName evidence="2">PLP homeostasis protein</shortName>
    </recommendedName>
</protein>
<dbReference type="PANTHER" id="PTHR10146:SF14">
    <property type="entry name" value="PYRIDOXAL PHOSPHATE HOMEOSTASIS PROTEIN"/>
    <property type="match status" value="1"/>
</dbReference>
<dbReference type="Gene3D" id="3.20.20.10">
    <property type="entry name" value="Alanine racemase"/>
    <property type="match status" value="1"/>
</dbReference>